<accession>N6X0U4</accession>
<dbReference type="EMBL" id="AQHZ01000029">
    <property type="protein sequence ID" value="ENO17411.1"/>
    <property type="molecule type" value="Genomic_DNA"/>
</dbReference>
<gene>
    <name evidence="1" type="ORF">HMPREF9004_1953</name>
</gene>
<proteinExistence type="predicted"/>
<comment type="caution">
    <text evidence="1">The sequence shown here is derived from an EMBL/GenBank/DDBJ whole genome shotgun (WGS) entry which is preliminary data.</text>
</comment>
<sequence>MTLFIIGLEILAEDLAFVELGLYDVLEEAEAWELRVINGIVQSPSSSDLDHDVKRRKFDDLSALVAELRRAEQTAHAEFAEACKDAQMLPTEAGEAAEEVQRTLIAARSIGIEAAWATAALPGVTFLSPDTVARRARMREIINRSEPPEDLSRLIDEFKAARAANNSTAVGRWSSRVRELGQRIDFANRVAVAGEASATGRALRAGRTVLRDASIIGGILTAASVVDNTYAQAREDSIDPDLTREEKFARAATHGAVESVFEFIGESLGGAGGAIAGFSCGPIGIGAGFVHGAEKVGEEGKAFGKTLANEVDQSITPFLFGQRRGDS</sequence>
<reference evidence="1 2" key="1">
    <citation type="submission" date="2013-03" db="EMBL/GenBank/DDBJ databases">
        <title>Reference genome for the Human Microbiome Project.</title>
        <authorList>
            <person name="Aqrawi P."/>
            <person name="Ayvaz T."/>
            <person name="Bess C."/>
            <person name="Blankenburg K."/>
            <person name="Coyle M."/>
            <person name="Deng J."/>
            <person name="Forbes L."/>
            <person name="Fowler G."/>
            <person name="Francisco L."/>
            <person name="Fu Q."/>
            <person name="Gibbs R."/>
            <person name="Gross S."/>
            <person name="Gubbala S."/>
            <person name="Hale W."/>
            <person name="Hemphill L."/>
            <person name="Highlander S."/>
            <person name="Hirani K."/>
            <person name="Jackson L."/>
            <person name="Jakkamsetti A."/>
            <person name="Javaid M."/>
            <person name="Jayaseelan J.C."/>
            <person name="Jiang H."/>
            <person name="Joshi V."/>
            <person name="Korchina V."/>
            <person name="Kovar C."/>
            <person name="Lara F."/>
            <person name="Lee S."/>
            <person name="Liu Y."/>
            <person name="Mata R."/>
            <person name="Mathew T."/>
            <person name="Munidasa M."/>
            <person name="Muzny D."/>
            <person name="Nazareth L."/>
            <person name="Ngo R."/>
            <person name="Nguyen L."/>
            <person name="Nguyen N."/>
            <person name="Okwuonu G."/>
            <person name="Ongeri F."/>
            <person name="Palculict T."/>
            <person name="Patil S."/>
            <person name="Petrosino J."/>
            <person name="Pham C."/>
            <person name="Pham P."/>
            <person name="Pu L.-L."/>
            <person name="Qin X."/>
            <person name="Qu J."/>
            <person name="Reid J."/>
            <person name="Ross M."/>
            <person name="Ruth R."/>
            <person name="Saada N."/>
            <person name="San Lucas F."/>
            <person name="Santibanez J."/>
            <person name="Shang Y."/>
            <person name="Simmons D."/>
            <person name="Song X.-Z."/>
            <person name="Tang L.-Y."/>
            <person name="Thornton R."/>
            <person name="Warren J."/>
            <person name="Weissenberger G."/>
            <person name="Wilczek-Boney K."/>
            <person name="Worley K."/>
            <person name="Youmans B."/>
            <person name="Zhang J."/>
            <person name="Zhang L."/>
            <person name="Zhao Z."/>
            <person name="Zhou C."/>
            <person name="Zhu D."/>
            <person name="Zhu Y."/>
        </authorList>
    </citation>
    <scope>NUCLEOTIDE SEQUENCE [LARGE SCALE GENOMIC DNA]</scope>
    <source>
        <strain evidence="1 2">F0333</strain>
    </source>
</reference>
<dbReference type="STRING" id="888050.HMPREF9004_1953"/>
<keyword evidence="2" id="KW-1185">Reference proteome</keyword>
<dbReference type="PATRIC" id="fig|888050.3.peg.1871"/>
<dbReference type="RefSeq" id="WP_005965072.1">
    <property type="nucleotide sequence ID" value="NZ_CP040505.1"/>
</dbReference>
<evidence type="ECO:0000313" key="2">
    <source>
        <dbReference type="Proteomes" id="UP000013015"/>
    </source>
</evidence>
<dbReference type="AlphaFoldDB" id="N6X0U4"/>
<dbReference type="HOGENOM" id="CLU_848952_0_0_11"/>
<dbReference type="Proteomes" id="UP000013015">
    <property type="component" value="Unassembled WGS sequence"/>
</dbReference>
<protein>
    <submittedName>
        <fullName evidence="1">Uncharacterized protein</fullName>
    </submittedName>
</protein>
<organism evidence="1 2">
    <name type="scientific">Schaalia cardiffensis F0333</name>
    <dbReference type="NCBI Taxonomy" id="888050"/>
    <lineage>
        <taxon>Bacteria</taxon>
        <taxon>Bacillati</taxon>
        <taxon>Actinomycetota</taxon>
        <taxon>Actinomycetes</taxon>
        <taxon>Actinomycetales</taxon>
        <taxon>Actinomycetaceae</taxon>
        <taxon>Schaalia</taxon>
    </lineage>
</organism>
<evidence type="ECO:0000313" key="1">
    <source>
        <dbReference type="EMBL" id="ENO17411.1"/>
    </source>
</evidence>
<name>N6X0U4_9ACTO</name>
<dbReference type="OrthoDB" id="10001626at2"/>